<comment type="caution">
    <text evidence="2">The sequence shown here is derived from an EMBL/GenBank/DDBJ whole genome shotgun (WGS) entry which is preliminary data.</text>
</comment>
<keyword evidence="1" id="KW-0812">Transmembrane</keyword>
<reference evidence="3" key="1">
    <citation type="journal article" date="2019" name="Int. J. Syst. Evol. Microbiol.">
        <title>The Global Catalogue of Microorganisms (GCM) 10K type strain sequencing project: providing services to taxonomists for standard genome sequencing and annotation.</title>
        <authorList>
            <consortium name="The Broad Institute Genomics Platform"/>
            <consortium name="The Broad Institute Genome Sequencing Center for Infectious Disease"/>
            <person name="Wu L."/>
            <person name="Ma J."/>
        </authorList>
    </citation>
    <scope>NUCLEOTIDE SEQUENCE [LARGE SCALE GENOMIC DNA]</scope>
    <source>
        <strain evidence="3">JCM 15395</strain>
    </source>
</reference>
<organism evidence="2 3">
    <name type="scientific">Virgibacillus siamensis</name>
    <dbReference type="NCBI Taxonomy" id="480071"/>
    <lineage>
        <taxon>Bacteria</taxon>
        <taxon>Bacillati</taxon>
        <taxon>Bacillota</taxon>
        <taxon>Bacilli</taxon>
        <taxon>Bacillales</taxon>
        <taxon>Bacillaceae</taxon>
        <taxon>Virgibacillus</taxon>
    </lineage>
</organism>
<accession>A0ABP3QYU9</accession>
<protein>
    <recommendedName>
        <fullName evidence="4">Group-specific protein</fullName>
    </recommendedName>
</protein>
<evidence type="ECO:0008006" key="4">
    <source>
        <dbReference type="Google" id="ProtNLM"/>
    </source>
</evidence>
<dbReference type="EMBL" id="BAAADS010000011">
    <property type="protein sequence ID" value="GAA0600301.1"/>
    <property type="molecule type" value="Genomic_DNA"/>
</dbReference>
<proteinExistence type="predicted"/>
<gene>
    <name evidence="2" type="ORF">GCM10009001_15880</name>
</gene>
<dbReference type="Proteomes" id="UP001500866">
    <property type="component" value="Unassembled WGS sequence"/>
</dbReference>
<evidence type="ECO:0000313" key="3">
    <source>
        <dbReference type="Proteomes" id="UP001500866"/>
    </source>
</evidence>
<name>A0ABP3QYU9_9BACI</name>
<keyword evidence="3" id="KW-1185">Reference proteome</keyword>
<evidence type="ECO:0000256" key="1">
    <source>
        <dbReference type="SAM" id="Phobius"/>
    </source>
</evidence>
<evidence type="ECO:0000313" key="2">
    <source>
        <dbReference type="EMBL" id="GAA0600301.1"/>
    </source>
</evidence>
<sequence>MLFLINGGKSIRTAIHTTNIILLLGLLVLGFFMFFGLHFVPQKDPYIAEHISIILVYVIWVIGYYLQVKQSTVKNFIIILAVFLLIQALNVFFMYYVITFFEFFLE</sequence>
<feature type="transmembrane region" description="Helical" evidence="1">
    <location>
        <begin position="20"/>
        <end position="40"/>
    </location>
</feature>
<keyword evidence="1" id="KW-1133">Transmembrane helix</keyword>
<feature type="transmembrane region" description="Helical" evidence="1">
    <location>
        <begin position="78"/>
        <end position="98"/>
    </location>
</feature>
<keyword evidence="1" id="KW-0472">Membrane</keyword>
<feature type="transmembrane region" description="Helical" evidence="1">
    <location>
        <begin position="46"/>
        <end position="66"/>
    </location>
</feature>